<evidence type="ECO:0000259" key="3">
    <source>
        <dbReference type="SMART" id="SM00128"/>
    </source>
</evidence>
<dbReference type="SMART" id="SM00128">
    <property type="entry name" value="IPPc"/>
    <property type="match status" value="1"/>
</dbReference>
<evidence type="ECO:0000313" key="4">
    <source>
        <dbReference type="Proteomes" id="UP001515500"/>
    </source>
</evidence>
<dbReference type="Proteomes" id="UP001515500">
    <property type="component" value="Chromosome 19"/>
</dbReference>
<dbReference type="SUPFAM" id="SSF56219">
    <property type="entry name" value="DNase I-like"/>
    <property type="match status" value="1"/>
</dbReference>
<evidence type="ECO:0000256" key="2">
    <source>
        <dbReference type="ARBA" id="ARBA00022801"/>
    </source>
</evidence>
<reference evidence="5" key="1">
    <citation type="submission" date="2025-08" db="UniProtKB">
        <authorList>
            <consortium name="RefSeq"/>
        </authorList>
    </citation>
    <scope>IDENTIFICATION</scope>
</reference>
<dbReference type="GO" id="GO:0004445">
    <property type="term" value="F:inositol-polyphosphate 5-phosphatase activity"/>
    <property type="evidence" value="ECO:0007669"/>
    <property type="project" value="InterPro"/>
</dbReference>
<dbReference type="GO" id="GO:0046856">
    <property type="term" value="P:phosphatidylinositol dephosphorylation"/>
    <property type="evidence" value="ECO:0007669"/>
    <property type="project" value="InterPro"/>
</dbReference>
<sequence>MKGKKFSVLPRFFSARKGTEDPLSSVEFGGESPSSPISITSFSAKGMDYSDFPSLSDTQAIRIFVATWNVGGKPPHKGLNLNDLFPSDDQSDVYVLGFQEIVPLNAGNVLVIEDNEPATKWLGLINQALNKSSSTQDHNVSKFFQKPSLKSVRRSLRTVNKRQLKSCNCTSSEVERKLYYKDSCFGCQQATRGSHSSIKYSSEDDAIESNSFIVSDNIHQRFCLVACKQMVGIFVNVWVRRDLAQHVSHLRISCVSRGIMGYLGNKGCISVSMGLYQTRFCFVCSHLASGEKEGDELRRNSDVIETLKNTQFPRICRTSSIRRMPDKILGHDRIIWLGDLNYRIALSYSETRKLLLDNNWDALYEKDQLKMERETGRVFKGWKEGKIYFAPTYKYSHNSDAYAGEFTTSKKKRRTPAWCDRILWQGDGIVQLSYFRGESQFSDHRPVCAVFLVEVVLGLR</sequence>
<gene>
    <name evidence="5" type="primary">LOC120249955</name>
</gene>
<proteinExistence type="inferred from homology"/>
<dbReference type="PANTHER" id="PTHR45666">
    <property type="entry name" value="TYPE IV INOSITOL POLYPHOSPHATE 5-PHOSPHATASE 9"/>
    <property type="match status" value="1"/>
</dbReference>
<dbReference type="AlphaFoldDB" id="A0AB40AIH5"/>
<dbReference type="GO" id="GO:0004439">
    <property type="term" value="F:phosphatidylinositol-4,5-bisphosphate 5-phosphatase activity"/>
    <property type="evidence" value="ECO:0007669"/>
    <property type="project" value="TreeGrafter"/>
</dbReference>
<dbReference type="InterPro" id="IPR036691">
    <property type="entry name" value="Endo/exonu/phosph_ase_sf"/>
</dbReference>
<name>A0AB40AIH5_DIOCR</name>
<evidence type="ECO:0000313" key="5">
    <source>
        <dbReference type="RefSeq" id="XP_039114603.1"/>
    </source>
</evidence>
<organism evidence="4 5">
    <name type="scientific">Dioscorea cayennensis subsp. rotundata</name>
    <name type="common">White Guinea yam</name>
    <name type="synonym">Dioscorea rotundata</name>
    <dbReference type="NCBI Taxonomy" id="55577"/>
    <lineage>
        <taxon>Eukaryota</taxon>
        <taxon>Viridiplantae</taxon>
        <taxon>Streptophyta</taxon>
        <taxon>Embryophyta</taxon>
        <taxon>Tracheophyta</taxon>
        <taxon>Spermatophyta</taxon>
        <taxon>Magnoliopsida</taxon>
        <taxon>Liliopsida</taxon>
        <taxon>Dioscoreales</taxon>
        <taxon>Dioscoreaceae</taxon>
        <taxon>Dioscorea</taxon>
    </lineage>
</organism>
<evidence type="ECO:0000256" key="1">
    <source>
        <dbReference type="ARBA" id="ARBA00010768"/>
    </source>
</evidence>
<dbReference type="PANTHER" id="PTHR45666:SF20">
    <property type="entry name" value="TYPE I INOSITOL POLYPHOSPHATE 5-PHOSPHATASE 10"/>
    <property type="match status" value="1"/>
</dbReference>
<dbReference type="InterPro" id="IPR045849">
    <property type="entry name" value="IP5P_plant"/>
</dbReference>
<dbReference type="Pfam" id="PF22669">
    <property type="entry name" value="Exo_endo_phos2"/>
    <property type="match status" value="2"/>
</dbReference>
<comment type="similarity">
    <text evidence="1">Belongs to the inositol polyphosphate 5-phosphatase family.</text>
</comment>
<dbReference type="GO" id="GO:0034485">
    <property type="term" value="F:phosphatidylinositol-3,4,5-trisphosphate 5-phosphatase activity"/>
    <property type="evidence" value="ECO:0007669"/>
    <property type="project" value="TreeGrafter"/>
</dbReference>
<dbReference type="InterPro" id="IPR000300">
    <property type="entry name" value="IPPc"/>
</dbReference>
<dbReference type="Gene3D" id="3.60.10.10">
    <property type="entry name" value="Endonuclease/exonuclease/phosphatase"/>
    <property type="match status" value="1"/>
</dbReference>
<accession>A0AB40AIH5</accession>
<keyword evidence="4" id="KW-1185">Reference proteome</keyword>
<dbReference type="GeneID" id="120249955"/>
<dbReference type="RefSeq" id="XP_039114603.1">
    <property type="nucleotide sequence ID" value="XM_039258669.1"/>
</dbReference>
<feature type="domain" description="Inositol polyphosphate-related phosphatase" evidence="3">
    <location>
        <begin position="59"/>
        <end position="459"/>
    </location>
</feature>
<protein>
    <submittedName>
        <fullName evidence="5">Type I inositol polyphosphate 5-phosphatase 10-like</fullName>
    </submittedName>
</protein>
<keyword evidence="2" id="KW-0378">Hydrolase</keyword>